<sequence>MRIFRGAVSDGDLRLLRVFKTLVDHGGFAAAEVALDKTKSAISLDLTHLEERLGARLCTRGRAGFGLTNEGQIVYLAALQLFADLDKFRERVAGAVRRLTGTVSLMVVDNIVSVAADPLAEALGRFSTRHPEVEVRIESATPAGVERALLEGDGDLGISVVPRPVATLEMIPLFSEELRLYCGRGHPLFEDDAPREDEVRTHPLVRPSVTDDPAFAALVAGFPSTARASNLDTRVLLILSGRHLGFLPPHYAESWVVRGELREVLPQRFRGENMFYAMMKKSARPSAAAQALLQAILAAFGEAGMG</sequence>
<dbReference type="Gene3D" id="3.40.190.290">
    <property type="match status" value="1"/>
</dbReference>
<dbReference type="InterPro" id="IPR036390">
    <property type="entry name" value="WH_DNA-bd_sf"/>
</dbReference>
<evidence type="ECO:0000256" key="1">
    <source>
        <dbReference type="ARBA" id="ARBA00009437"/>
    </source>
</evidence>
<dbReference type="InterPro" id="IPR036388">
    <property type="entry name" value="WH-like_DNA-bd_sf"/>
</dbReference>
<keyword evidence="3" id="KW-0238">DNA-binding</keyword>
<dbReference type="InterPro" id="IPR005119">
    <property type="entry name" value="LysR_subst-bd"/>
</dbReference>
<name>A0A6A7Y2Q1_9HYPH</name>
<dbReference type="Pfam" id="PF00126">
    <property type="entry name" value="HTH_1"/>
    <property type="match status" value="1"/>
</dbReference>
<organism evidence="6 7">
    <name type="scientific">Segnochrobactrum spirostomi</name>
    <dbReference type="NCBI Taxonomy" id="2608987"/>
    <lineage>
        <taxon>Bacteria</taxon>
        <taxon>Pseudomonadati</taxon>
        <taxon>Pseudomonadota</taxon>
        <taxon>Alphaproteobacteria</taxon>
        <taxon>Hyphomicrobiales</taxon>
        <taxon>Segnochrobactraceae</taxon>
        <taxon>Segnochrobactrum</taxon>
    </lineage>
</organism>
<dbReference type="EMBL" id="VWNA01000001">
    <property type="protein sequence ID" value="MQT12411.1"/>
    <property type="molecule type" value="Genomic_DNA"/>
</dbReference>
<dbReference type="PANTHER" id="PTHR30126">
    <property type="entry name" value="HTH-TYPE TRANSCRIPTIONAL REGULATOR"/>
    <property type="match status" value="1"/>
</dbReference>
<evidence type="ECO:0000259" key="5">
    <source>
        <dbReference type="PROSITE" id="PS50931"/>
    </source>
</evidence>
<evidence type="ECO:0000256" key="3">
    <source>
        <dbReference type="ARBA" id="ARBA00023125"/>
    </source>
</evidence>
<gene>
    <name evidence="6" type="ORF">F0357_06970</name>
</gene>
<keyword evidence="4" id="KW-0804">Transcription</keyword>
<accession>A0A6A7Y2Q1</accession>
<dbReference type="Pfam" id="PF03466">
    <property type="entry name" value="LysR_substrate"/>
    <property type="match status" value="1"/>
</dbReference>
<dbReference type="SUPFAM" id="SSF46785">
    <property type="entry name" value="Winged helix' DNA-binding domain"/>
    <property type="match status" value="1"/>
</dbReference>
<feature type="domain" description="HTH lysR-type" evidence="5">
    <location>
        <begin position="12"/>
        <end position="68"/>
    </location>
</feature>
<evidence type="ECO:0000256" key="4">
    <source>
        <dbReference type="ARBA" id="ARBA00023163"/>
    </source>
</evidence>
<dbReference type="GO" id="GO:0003700">
    <property type="term" value="F:DNA-binding transcription factor activity"/>
    <property type="evidence" value="ECO:0007669"/>
    <property type="project" value="InterPro"/>
</dbReference>
<keyword evidence="2" id="KW-0805">Transcription regulation</keyword>
<comment type="similarity">
    <text evidence="1">Belongs to the LysR transcriptional regulatory family.</text>
</comment>
<dbReference type="AlphaFoldDB" id="A0A6A7Y2Q1"/>
<dbReference type="SUPFAM" id="SSF53850">
    <property type="entry name" value="Periplasmic binding protein-like II"/>
    <property type="match status" value="1"/>
</dbReference>
<dbReference type="CDD" id="cd05466">
    <property type="entry name" value="PBP2_LTTR_substrate"/>
    <property type="match status" value="1"/>
</dbReference>
<dbReference type="PROSITE" id="PS50931">
    <property type="entry name" value="HTH_LYSR"/>
    <property type="match status" value="1"/>
</dbReference>
<dbReference type="Proteomes" id="UP000332515">
    <property type="component" value="Unassembled WGS sequence"/>
</dbReference>
<proteinExistence type="inferred from homology"/>
<comment type="caution">
    <text evidence="6">The sequence shown here is derived from an EMBL/GenBank/DDBJ whole genome shotgun (WGS) entry which is preliminary data.</text>
</comment>
<protein>
    <submittedName>
        <fullName evidence="6">LysR family transcriptional regulator</fullName>
    </submittedName>
</protein>
<evidence type="ECO:0000313" key="7">
    <source>
        <dbReference type="Proteomes" id="UP000332515"/>
    </source>
</evidence>
<dbReference type="InterPro" id="IPR000847">
    <property type="entry name" value="LysR_HTH_N"/>
</dbReference>
<dbReference type="PANTHER" id="PTHR30126:SF98">
    <property type="entry name" value="HTH-TYPE TRANSCRIPTIONAL ACTIVATOR BAUR"/>
    <property type="match status" value="1"/>
</dbReference>
<evidence type="ECO:0000256" key="2">
    <source>
        <dbReference type="ARBA" id="ARBA00023015"/>
    </source>
</evidence>
<keyword evidence="7" id="KW-1185">Reference proteome</keyword>
<reference evidence="6 7" key="1">
    <citation type="submission" date="2019-09" db="EMBL/GenBank/DDBJ databases">
        <title>Segnochrobactrum spirostomi gen. nov., sp. nov., isolated from the ciliate Spirostomum cf. yagiui and description of a novel family, Segnochrobactraceae fam. nov. within the order Rhizobiales of the class Alphaproteobacteria.</title>
        <authorList>
            <person name="Akter S."/>
            <person name="Shazib S.U.A."/>
            <person name="Shin M.K."/>
        </authorList>
    </citation>
    <scope>NUCLEOTIDE SEQUENCE [LARGE SCALE GENOMIC DNA]</scope>
    <source>
        <strain evidence="6 7">Sp-1</strain>
    </source>
</reference>
<evidence type="ECO:0000313" key="6">
    <source>
        <dbReference type="EMBL" id="MQT12411.1"/>
    </source>
</evidence>
<dbReference type="GO" id="GO:0000976">
    <property type="term" value="F:transcription cis-regulatory region binding"/>
    <property type="evidence" value="ECO:0007669"/>
    <property type="project" value="TreeGrafter"/>
</dbReference>
<dbReference type="Gene3D" id="1.10.10.10">
    <property type="entry name" value="Winged helix-like DNA-binding domain superfamily/Winged helix DNA-binding domain"/>
    <property type="match status" value="1"/>
</dbReference>
<dbReference type="RefSeq" id="WP_153479678.1">
    <property type="nucleotide sequence ID" value="NZ_VWNA01000001.1"/>
</dbReference>